<dbReference type="EnsemblPlants" id="Ma08_t10590.1">
    <property type="protein sequence ID" value="Ma08_p10590.1"/>
    <property type="gene ID" value="Ma08_g10590"/>
</dbReference>
<gene>
    <name evidence="1" type="ORF">GSMUA_344110.1</name>
</gene>
<organism evidence="2 3">
    <name type="scientific">Musa acuminata subsp. malaccensis</name>
    <name type="common">Wild banana</name>
    <name type="synonym">Musa malaccensis</name>
    <dbReference type="NCBI Taxonomy" id="214687"/>
    <lineage>
        <taxon>Eukaryota</taxon>
        <taxon>Viridiplantae</taxon>
        <taxon>Streptophyta</taxon>
        <taxon>Embryophyta</taxon>
        <taxon>Tracheophyta</taxon>
        <taxon>Spermatophyta</taxon>
        <taxon>Magnoliopsida</taxon>
        <taxon>Liliopsida</taxon>
        <taxon>Zingiberales</taxon>
        <taxon>Musaceae</taxon>
        <taxon>Musa</taxon>
    </lineage>
</organism>
<protein>
    <submittedName>
        <fullName evidence="1">(wild Malaysian banana) hypothetical protein</fullName>
    </submittedName>
</protein>
<evidence type="ECO:0000313" key="1">
    <source>
        <dbReference type="EMBL" id="CAG1831157.1"/>
    </source>
</evidence>
<evidence type="ECO:0000313" key="2">
    <source>
        <dbReference type="EnsemblPlants" id="Ma08_p10590.1"/>
    </source>
</evidence>
<dbReference type="InParanoid" id="A0A804K549"/>
<reference evidence="2" key="2">
    <citation type="submission" date="2021-05" db="UniProtKB">
        <authorList>
            <consortium name="EnsemblPlants"/>
        </authorList>
    </citation>
    <scope>IDENTIFICATION</scope>
    <source>
        <strain evidence="2">subsp. malaccensis</strain>
    </source>
</reference>
<name>A0A804K549_MUSAM</name>
<dbReference type="Proteomes" id="UP000012960">
    <property type="component" value="Unplaced"/>
</dbReference>
<proteinExistence type="predicted"/>
<accession>A0A804K549</accession>
<dbReference type="EMBL" id="HG996472">
    <property type="protein sequence ID" value="CAG1831157.1"/>
    <property type="molecule type" value="Genomic_DNA"/>
</dbReference>
<keyword evidence="3" id="KW-1185">Reference proteome</keyword>
<reference evidence="1" key="1">
    <citation type="submission" date="2021-03" db="EMBL/GenBank/DDBJ databases">
        <authorList>
            <consortium name="Genoscope - CEA"/>
            <person name="William W."/>
        </authorList>
    </citation>
    <scope>NUCLEOTIDE SEQUENCE</scope>
    <source>
        <strain evidence="1">Doubled-haploid Pahang</strain>
    </source>
</reference>
<sequence>MEFGAQQHRAWGIDSSRTAGYEDSSGCETMVVHPTFDTENN</sequence>
<dbReference type="AlphaFoldDB" id="A0A804K549"/>
<dbReference type="Gramene" id="Ma08_t10590.1">
    <property type="protein sequence ID" value="Ma08_p10590.1"/>
    <property type="gene ID" value="Ma08_g10590"/>
</dbReference>
<evidence type="ECO:0000313" key="3">
    <source>
        <dbReference type="Proteomes" id="UP000012960"/>
    </source>
</evidence>